<comment type="caution">
    <text evidence="2">The sequence shown here is derived from an EMBL/GenBank/DDBJ whole genome shotgun (WGS) entry which is preliminary data.</text>
</comment>
<accession>A0ABV8KUM1</accession>
<dbReference type="SMART" id="SM00347">
    <property type="entry name" value="HTH_MARR"/>
    <property type="match status" value="1"/>
</dbReference>
<dbReference type="EMBL" id="JBHSBN010000028">
    <property type="protein sequence ID" value="MFC4109779.1"/>
    <property type="molecule type" value="Genomic_DNA"/>
</dbReference>
<evidence type="ECO:0000259" key="1">
    <source>
        <dbReference type="PROSITE" id="PS50995"/>
    </source>
</evidence>
<dbReference type="InterPro" id="IPR039422">
    <property type="entry name" value="MarR/SlyA-like"/>
</dbReference>
<dbReference type="Pfam" id="PF12802">
    <property type="entry name" value="MarR_2"/>
    <property type="match status" value="1"/>
</dbReference>
<dbReference type="PRINTS" id="PR00598">
    <property type="entry name" value="HTHMARR"/>
</dbReference>
<dbReference type="PANTHER" id="PTHR33164">
    <property type="entry name" value="TRANSCRIPTIONAL REGULATOR, MARR FAMILY"/>
    <property type="match status" value="1"/>
</dbReference>
<dbReference type="InterPro" id="IPR036388">
    <property type="entry name" value="WH-like_DNA-bd_sf"/>
</dbReference>
<gene>
    <name evidence="2" type="ORF">ACFOX0_28095</name>
</gene>
<name>A0ABV8KUM1_9ACTN</name>
<evidence type="ECO:0000313" key="3">
    <source>
        <dbReference type="Proteomes" id="UP001595868"/>
    </source>
</evidence>
<proteinExistence type="predicted"/>
<dbReference type="Gene3D" id="1.10.10.10">
    <property type="entry name" value="Winged helix-like DNA-binding domain superfamily/Winged helix DNA-binding domain"/>
    <property type="match status" value="1"/>
</dbReference>
<protein>
    <submittedName>
        <fullName evidence="2">MarR family winged helix-turn-helix transcriptional regulator</fullName>
    </submittedName>
</protein>
<dbReference type="Proteomes" id="UP001595868">
    <property type="component" value="Unassembled WGS sequence"/>
</dbReference>
<dbReference type="InterPro" id="IPR036390">
    <property type="entry name" value="WH_DNA-bd_sf"/>
</dbReference>
<keyword evidence="3" id="KW-1185">Reference proteome</keyword>
<dbReference type="InterPro" id="IPR000835">
    <property type="entry name" value="HTH_MarR-typ"/>
</dbReference>
<dbReference type="PANTHER" id="PTHR33164:SF99">
    <property type="entry name" value="MARR FAMILY REGULATORY PROTEIN"/>
    <property type="match status" value="1"/>
</dbReference>
<dbReference type="SUPFAM" id="SSF46785">
    <property type="entry name" value="Winged helix' DNA-binding domain"/>
    <property type="match status" value="1"/>
</dbReference>
<organism evidence="2 3">
    <name type="scientific">Micromonospora zhanjiangensis</name>
    <dbReference type="NCBI Taxonomy" id="1522057"/>
    <lineage>
        <taxon>Bacteria</taxon>
        <taxon>Bacillati</taxon>
        <taxon>Actinomycetota</taxon>
        <taxon>Actinomycetes</taxon>
        <taxon>Micromonosporales</taxon>
        <taxon>Micromonosporaceae</taxon>
        <taxon>Micromonospora</taxon>
    </lineage>
</organism>
<reference evidence="3" key="1">
    <citation type="journal article" date="2019" name="Int. J. Syst. Evol. Microbiol.">
        <title>The Global Catalogue of Microorganisms (GCM) 10K type strain sequencing project: providing services to taxonomists for standard genome sequencing and annotation.</title>
        <authorList>
            <consortium name="The Broad Institute Genomics Platform"/>
            <consortium name="The Broad Institute Genome Sequencing Center for Infectious Disease"/>
            <person name="Wu L."/>
            <person name="Ma J."/>
        </authorList>
    </citation>
    <scope>NUCLEOTIDE SEQUENCE [LARGE SCALE GENOMIC DNA]</scope>
    <source>
        <strain evidence="3">2902at01</strain>
    </source>
</reference>
<feature type="domain" description="HTH marR-type" evidence="1">
    <location>
        <begin position="1"/>
        <end position="152"/>
    </location>
</feature>
<sequence length="156" mass="17013">MHMQSSGPGDGGVSAAWSKVAAFASAVDASLDGWLADSYRVGLTEFRALVFLAQAPDKELRVNDLAQRVGLNQSSATRLVSRLEAKGFARRDLCPDDRRGVYAVITEQGQALVREVRQPYEGRIRALLGEASTHFRQLDVSQLGSALREIEDLLTP</sequence>
<evidence type="ECO:0000313" key="2">
    <source>
        <dbReference type="EMBL" id="MFC4109779.1"/>
    </source>
</evidence>
<dbReference type="PROSITE" id="PS50995">
    <property type="entry name" value="HTH_MARR_2"/>
    <property type="match status" value="1"/>
</dbReference>
<dbReference type="RefSeq" id="WP_377551608.1">
    <property type="nucleotide sequence ID" value="NZ_JBHSBN010000028.1"/>
</dbReference>